<dbReference type="Pfam" id="PF13620">
    <property type="entry name" value="CarboxypepD_reg"/>
    <property type="match status" value="1"/>
</dbReference>
<gene>
    <name evidence="3" type="ORF">CLV40_11152</name>
</gene>
<feature type="compositionally biased region" description="Pro residues" evidence="1">
    <location>
        <begin position="441"/>
        <end position="454"/>
    </location>
</feature>
<feature type="transmembrane region" description="Helical" evidence="2">
    <location>
        <begin position="479"/>
        <end position="497"/>
    </location>
</feature>
<evidence type="ECO:0000256" key="1">
    <source>
        <dbReference type="SAM" id="MobiDB-lite"/>
    </source>
</evidence>
<evidence type="ECO:0000313" key="3">
    <source>
        <dbReference type="EMBL" id="PPK66088.1"/>
    </source>
</evidence>
<dbReference type="RefSeq" id="WP_181043620.1">
    <property type="nucleotide sequence ID" value="NZ_CP154825.1"/>
</dbReference>
<dbReference type="GO" id="GO:0005975">
    <property type="term" value="P:carbohydrate metabolic process"/>
    <property type="evidence" value="ECO:0007669"/>
    <property type="project" value="UniProtKB-ARBA"/>
</dbReference>
<accession>A0A2S6GLH6</accession>
<evidence type="ECO:0000313" key="4">
    <source>
        <dbReference type="Proteomes" id="UP000239203"/>
    </source>
</evidence>
<dbReference type="InterPro" id="IPR013783">
    <property type="entry name" value="Ig-like_fold"/>
</dbReference>
<dbReference type="GO" id="GO:0004180">
    <property type="term" value="F:carboxypeptidase activity"/>
    <property type="evidence" value="ECO:0007669"/>
    <property type="project" value="UniProtKB-KW"/>
</dbReference>
<dbReference type="EMBL" id="PTIX01000011">
    <property type="protein sequence ID" value="PPK66088.1"/>
    <property type="molecule type" value="Genomic_DNA"/>
</dbReference>
<keyword evidence="3" id="KW-0378">Hydrolase</keyword>
<feature type="region of interest" description="Disordered" evidence="1">
    <location>
        <begin position="431"/>
        <end position="457"/>
    </location>
</feature>
<keyword evidence="2" id="KW-1133">Transmembrane helix</keyword>
<dbReference type="Gene3D" id="2.60.40.10">
    <property type="entry name" value="Immunoglobulins"/>
    <property type="match status" value="2"/>
</dbReference>
<dbReference type="SUPFAM" id="SSF117074">
    <property type="entry name" value="Hypothetical protein PA1324"/>
    <property type="match status" value="2"/>
</dbReference>
<keyword evidence="3" id="KW-0645">Protease</keyword>
<comment type="caution">
    <text evidence="3">The sequence shown here is derived from an EMBL/GenBank/DDBJ whole genome shotgun (WGS) entry which is preliminary data.</text>
</comment>
<protein>
    <submittedName>
        <fullName evidence="3">Carboxypeptidase family protein</fullName>
    </submittedName>
</protein>
<name>A0A2S6GLH6_9PSEU</name>
<evidence type="ECO:0000256" key="2">
    <source>
        <dbReference type="SAM" id="Phobius"/>
    </source>
</evidence>
<proteinExistence type="predicted"/>
<organism evidence="3 4">
    <name type="scientific">Actinokineospora auranticolor</name>
    <dbReference type="NCBI Taxonomy" id="155976"/>
    <lineage>
        <taxon>Bacteria</taxon>
        <taxon>Bacillati</taxon>
        <taxon>Actinomycetota</taxon>
        <taxon>Actinomycetes</taxon>
        <taxon>Pseudonocardiales</taxon>
        <taxon>Pseudonocardiaceae</taxon>
        <taxon>Actinokineospora</taxon>
    </lineage>
</organism>
<reference evidence="3 4" key="1">
    <citation type="submission" date="2018-02" db="EMBL/GenBank/DDBJ databases">
        <title>Genomic Encyclopedia of Archaeal and Bacterial Type Strains, Phase II (KMG-II): from individual species to whole genera.</title>
        <authorList>
            <person name="Goeker M."/>
        </authorList>
    </citation>
    <scope>NUCLEOTIDE SEQUENCE [LARGE SCALE GENOMIC DNA]</scope>
    <source>
        <strain evidence="3 4">YU 961-1</strain>
    </source>
</reference>
<dbReference type="Proteomes" id="UP000239203">
    <property type="component" value="Unassembled WGS sequence"/>
</dbReference>
<sequence length="505" mass="53524">MSGDSAEEKSDLRVTLEFLQPAYDIRDTAQLRLSVTNTGTAPAHNLTLTTSGPLTPTWYPLPSPWTIEPDASIEATAAMDLSRLAGAGPLTITATVLADTPDADPSDNTASATATVTQQRSAYTGTVYGDANADSVRQPGEELANALVTVSGGTPAGTYRTRTDTDGHFAFQDLPVGRYEIGVEAASDGWVFRRNSIDTTADRETVMDLFGVRDLTGAFTASMRFDNNLNRAAETVPLTIRLTNLGGTPITGLHAWCESGGPEGDDLGGLGTYTGVSIAARSTAVVHARTTIHRSTEPGTNYVVSCHFGLFSGFPGVVDARAVTRVAPGYATLSGFVVVLDGYTSCYPVIFPRCGGPRARGQAGVPVYLADSTGRVVVRTVSGERGEFAFAPVIEGTYSIGVAGPWRIVTTRTDRPYPFRLRPGPDLTRVWVEPGPEQREPTPPPTRPAPPVVPPRGVQVAHPVPVTRPGDLAQTGVDPAWSVVSGLLAVLLGAFLIRRSRRPLR</sequence>
<keyword evidence="2" id="KW-0472">Membrane</keyword>
<dbReference type="AlphaFoldDB" id="A0A2S6GLH6"/>
<keyword evidence="2" id="KW-0812">Transmembrane</keyword>
<keyword evidence="3" id="KW-0121">Carboxypeptidase</keyword>
<keyword evidence="4" id="KW-1185">Reference proteome</keyword>